<dbReference type="PANTHER" id="PTHR32196:SF63">
    <property type="entry name" value="INNER MEMBRANE ABC TRANSPORTER PERMEASE PROTEIN YJFF"/>
    <property type="match status" value="1"/>
</dbReference>
<comment type="caution">
    <text evidence="7">The sequence shown here is derived from an EMBL/GenBank/DDBJ whole genome shotgun (WGS) entry which is preliminary data.</text>
</comment>
<name>A0A923LIA9_9FIRM</name>
<comment type="subcellular location">
    <subcellularLocation>
        <location evidence="1">Cell membrane</location>
        <topology evidence="1">Multi-pass membrane protein</topology>
    </subcellularLocation>
</comment>
<keyword evidence="4 6" id="KW-1133">Transmembrane helix</keyword>
<dbReference type="PANTHER" id="PTHR32196">
    <property type="entry name" value="ABC TRANSPORTER PERMEASE PROTEIN YPHD-RELATED-RELATED"/>
    <property type="match status" value="1"/>
</dbReference>
<evidence type="ECO:0000313" key="7">
    <source>
        <dbReference type="EMBL" id="MBC5688539.1"/>
    </source>
</evidence>
<dbReference type="InterPro" id="IPR001851">
    <property type="entry name" value="ABC_transp_permease"/>
</dbReference>
<keyword evidence="2" id="KW-1003">Cell membrane</keyword>
<sequence length="336" mass="35456">MTEKNLINRTVKPGADYVRRNSGILIGLLVMVIIVSLISDNFLKTSNILNVFRQISTNAFLAFGMTFVILTGGIDLSVGSVLAFSGVFTAYALANWQLPLWVVIGVALFLSVAVGIFNGAVSAITGIAPFVVTLSTQTIFQGVAKLISNGMPIRVTEQTLVQIGTGYVGPIALPIIYTIAIMFICFLLLNKTKFGRNVYAIGGNRMAAKFAGIKMIRTEVIVYAISGFLSGAAGIVLAGRLSAGSPNTGDGYELDAIAAVVLGGASFTGGVGTIGGTLLGVIVIGVLNNGLNMLNVSSFWQYVAKGIVIFLAVLADVIRKKNQEKKKIKIQLEKKG</sequence>
<feature type="transmembrane region" description="Helical" evidence="6">
    <location>
        <begin position="167"/>
        <end position="189"/>
    </location>
</feature>
<evidence type="ECO:0000256" key="1">
    <source>
        <dbReference type="ARBA" id="ARBA00004651"/>
    </source>
</evidence>
<dbReference type="GO" id="GO:0022857">
    <property type="term" value="F:transmembrane transporter activity"/>
    <property type="evidence" value="ECO:0007669"/>
    <property type="project" value="InterPro"/>
</dbReference>
<feature type="transmembrane region" description="Helical" evidence="6">
    <location>
        <begin position="299"/>
        <end position="318"/>
    </location>
</feature>
<evidence type="ECO:0000256" key="3">
    <source>
        <dbReference type="ARBA" id="ARBA00022692"/>
    </source>
</evidence>
<accession>A0A923LIA9</accession>
<evidence type="ECO:0000256" key="6">
    <source>
        <dbReference type="SAM" id="Phobius"/>
    </source>
</evidence>
<evidence type="ECO:0000256" key="4">
    <source>
        <dbReference type="ARBA" id="ARBA00022989"/>
    </source>
</evidence>
<feature type="transmembrane region" description="Helical" evidence="6">
    <location>
        <begin position="21"/>
        <end position="39"/>
    </location>
</feature>
<feature type="transmembrane region" description="Helical" evidence="6">
    <location>
        <begin position="100"/>
        <end position="121"/>
    </location>
</feature>
<dbReference type="CDD" id="cd06579">
    <property type="entry name" value="TM_PBP1_transp_AraH_like"/>
    <property type="match status" value="1"/>
</dbReference>
<dbReference type="RefSeq" id="WP_186875146.1">
    <property type="nucleotide sequence ID" value="NZ_JACOPF010000001.1"/>
</dbReference>
<keyword evidence="5 6" id="KW-0472">Membrane</keyword>
<keyword evidence="3 6" id="KW-0812">Transmembrane</keyword>
<evidence type="ECO:0000256" key="2">
    <source>
        <dbReference type="ARBA" id="ARBA00022475"/>
    </source>
</evidence>
<dbReference type="EMBL" id="JACOPF010000001">
    <property type="protein sequence ID" value="MBC5688539.1"/>
    <property type="molecule type" value="Genomic_DNA"/>
</dbReference>
<dbReference type="AlphaFoldDB" id="A0A923LIA9"/>
<dbReference type="Pfam" id="PF02653">
    <property type="entry name" value="BPD_transp_2"/>
    <property type="match status" value="1"/>
</dbReference>
<feature type="transmembrane region" description="Helical" evidence="6">
    <location>
        <begin position="254"/>
        <end position="287"/>
    </location>
</feature>
<dbReference type="Proteomes" id="UP000652477">
    <property type="component" value="Unassembled WGS sequence"/>
</dbReference>
<feature type="transmembrane region" description="Helical" evidence="6">
    <location>
        <begin position="59"/>
        <end position="88"/>
    </location>
</feature>
<dbReference type="GO" id="GO:0005886">
    <property type="term" value="C:plasma membrane"/>
    <property type="evidence" value="ECO:0007669"/>
    <property type="project" value="UniProtKB-SubCell"/>
</dbReference>
<reference evidence="7" key="1">
    <citation type="submission" date="2020-08" db="EMBL/GenBank/DDBJ databases">
        <title>Genome public.</title>
        <authorList>
            <person name="Liu C."/>
            <person name="Sun Q."/>
        </authorList>
    </citation>
    <scope>NUCLEOTIDE SEQUENCE</scope>
    <source>
        <strain evidence="7">NSJ-55</strain>
    </source>
</reference>
<proteinExistence type="predicted"/>
<evidence type="ECO:0000313" key="8">
    <source>
        <dbReference type="Proteomes" id="UP000652477"/>
    </source>
</evidence>
<organism evidence="7 8">
    <name type="scientific">Mediterraneibacter hominis</name>
    <dbReference type="NCBI Taxonomy" id="2763054"/>
    <lineage>
        <taxon>Bacteria</taxon>
        <taxon>Bacillati</taxon>
        <taxon>Bacillota</taxon>
        <taxon>Clostridia</taxon>
        <taxon>Lachnospirales</taxon>
        <taxon>Lachnospiraceae</taxon>
        <taxon>Mediterraneibacter</taxon>
    </lineage>
</organism>
<gene>
    <name evidence="7" type="ORF">H8S37_06285</name>
</gene>
<keyword evidence="8" id="KW-1185">Reference proteome</keyword>
<feature type="transmembrane region" description="Helical" evidence="6">
    <location>
        <begin position="220"/>
        <end position="242"/>
    </location>
</feature>
<evidence type="ECO:0000256" key="5">
    <source>
        <dbReference type="ARBA" id="ARBA00023136"/>
    </source>
</evidence>
<protein>
    <submittedName>
        <fullName evidence="7">ABC transporter permease</fullName>
    </submittedName>
</protein>